<proteinExistence type="predicted"/>
<feature type="compositionally biased region" description="Basic and acidic residues" evidence="1">
    <location>
        <begin position="21"/>
        <end position="31"/>
    </location>
</feature>
<name>A0AAV2D7R6_9ROSI</name>
<protein>
    <submittedName>
        <fullName evidence="2">Uncharacterized protein</fullName>
    </submittedName>
</protein>
<feature type="region of interest" description="Disordered" evidence="1">
    <location>
        <begin position="1"/>
        <end position="58"/>
    </location>
</feature>
<dbReference type="Proteomes" id="UP001497516">
    <property type="component" value="Chromosome 2"/>
</dbReference>
<gene>
    <name evidence="2" type="ORF">LTRI10_LOCUS11802</name>
</gene>
<keyword evidence="3" id="KW-1185">Reference proteome</keyword>
<sequence length="121" mass="12686">MIVQSDTSPVEDGAQVSGKESVTEVQDKGKGYEVIAEEPVKDLPSMDSKTPSPRGGLVDAEGFTLVVNKKSKVWIGSSSSSKGHKTQTGKSYAGLVSGRLGVRAVVLPPPSHPRGRGRGKK</sequence>
<reference evidence="2 3" key="1">
    <citation type="submission" date="2024-04" db="EMBL/GenBank/DDBJ databases">
        <authorList>
            <person name="Fracassetti M."/>
        </authorList>
    </citation>
    <scope>NUCLEOTIDE SEQUENCE [LARGE SCALE GENOMIC DNA]</scope>
</reference>
<evidence type="ECO:0000313" key="2">
    <source>
        <dbReference type="EMBL" id="CAL1368921.1"/>
    </source>
</evidence>
<organism evidence="2 3">
    <name type="scientific">Linum trigynum</name>
    <dbReference type="NCBI Taxonomy" id="586398"/>
    <lineage>
        <taxon>Eukaryota</taxon>
        <taxon>Viridiplantae</taxon>
        <taxon>Streptophyta</taxon>
        <taxon>Embryophyta</taxon>
        <taxon>Tracheophyta</taxon>
        <taxon>Spermatophyta</taxon>
        <taxon>Magnoliopsida</taxon>
        <taxon>eudicotyledons</taxon>
        <taxon>Gunneridae</taxon>
        <taxon>Pentapetalae</taxon>
        <taxon>rosids</taxon>
        <taxon>fabids</taxon>
        <taxon>Malpighiales</taxon>
        <taxon>Linaceae</taxon>
        <taxon>Linum</taxon>
    </lineage>
</organism>
<dbReference type="AlphaFoldDB" id="A0AAV2D7R6"/>
<evidence type="ECO:0000313" key="3">
    <source>
        <dbReference type="Proteomes" id="UP001497516"/>
    </source>
</evidence>
<evidence type="ECO:0000256" key="1">
    <source>
        <dbReference type="SAM" id="MobiDB-lite"/>
    </source>
</evidence>
<feature type="region of interest" description="Disordered" evidence="1">
    <location>
        <begin position="75"/>
        <end position="94"/>
    </location>
</feature>
<accession>A0AAV2D7R6</accession>
<dbReference type="EMBL" id="OZ034815">
    <property type="protein sequence ID" value="CAL1368921.1"/>
    <property type="molecule type" value="Genomic_DNA"/>
</dbReference>